<dbReference type="InterPro" id="IPR007685">
    <property type="entry name" value="RelA_SpoT"/>
</dbReference>
<dbReference type="EMBL" id="MGDE01000254">
    <property type="protein sequence ID" value="OGL42821.1"/>
    <property type="molecule type" value="Genomic_DNA"/>
</dbReference>
<dbReference type="FunFam" id="3.30.460.10:FF:000001">
    <property type="entry name" value="GTP pyrophosphokinase RelA"/>
    <property type="match status" value="1"/>
</dbReference>
<dbReference type="SMART" id="SM00954">
    <property type="entry name" value="RelA_SpoT"/>
    <property type="match status" value="1"/>
</dbReference>
<dbReference type="NCBIfam" id="TIGR00691">
    <property type="entry name" value="spoT_relA"/>
    <property type="match status" value="1"/>
</dbReference>
<feature type="domain" description="TGS" evidence="3">
    <location>
        <begin position="204"/>
        <end position="265"/>
    </location>
</feature>
<dbReference type="PROSITE" id="PS51671">
    <property type="entry name" value="ACT"/>
    <property type="match status" value="1"/>
</dbReference>
<dbReference type="AlphaFoldDB" id="A0A1F7RMZ5"/>
<feature type="domain" description="ACT" evidence="2">
    <location>
        <begin position="463"/>
        <end position="537"/>
    </location>
</feature>
<comment type="caution">
    <text evidence="4">The sequence shown here is derived from an EMBL/GenBank/DDBJ whole genome shotgun (WGS) entry which is preliminary data.</text>
</comment>
<keyword evidence="4" id="KW-0808">Transferase</keyword>
<evidence type="ECO:0000259" key="2">
    <source>
        <dbReference type="PROSITE" id="PS51671"/>
    </source>
</evidence>
<reference evidence="4 5" key="1">
    <citation type="journal article" date="2016" name="Nat. Commun.">
        <title>Thousands of microbial genomes shed light on interconnected biogeochemical processes in an aquifer system.</title>
        <authorList>
            <person name="Anantharaman K."/>
            <person name="Brown C.T."/>
            <person name="Hug L.A."/>
            <person name="Sharon I."/>
            <person name="Castelle C.J."/>
            <person name="Probst A.J."/>
            <person name="Thomas B.C."/>
            <person name="Singh A."/>
            <person name="Wilkins M.J."/>
            <person name="Karaoz U."/>
            <person name="Brodie E.L."/>
            <person name="Williams K.H."/>
            <person name="Hubbard S.S."/>
            <person name="Banfield J.F."/>
        </authorList>
    </citation>
    <scope>NUCLEOTIDE SEQUENCE [LARGE SCALE GENOMIC DNA]</scope>
</reference>
<dbReference type="SUPFAM" id="SSF55021">
    <property type="entry name" value="ACT-like"/>
    <property type="match status" value="1"/>
</dbReference>
<evidence type="ECO:0000259" key="3">
    <source>
        <dbReference type="PROSITE" id="PS51880"/>
    </source>
</evidence>
<dbReference type="CDD" id="cd04876">
    <property type="entry name" value="ACT_RelA-SpoT"/>
    <property type="match status" value="1"/>
</dbReference>
<dbReference type="InterPro" id="IPR004811">
    <property type="entry name" value="RelA/Spo_fam"/>
</dbReference>
<evidence type="ECO:0000313" key="5">
    <source>
        <dbReference type="Proteomes" id="UP000178797"/>
    </source>
</evidence>
<accession>A0A1F7RMZ5</accession>
<dbReference type="SUPFAM" id="SSF81301">
    <property type="entry name" value="Nucleotidyltransferase"/>
    <property type="match status" value="1"/>
</dbReference>
<dbReference type="PANTHER" id="PTHR21262:SF31">
    <property type="entry name" value="GTP PYROPHOSPHOKINASE"/>
    <property type="match status" value="1"/>
</dbReference>
<dbReference type="InterPro" id="IPR002912">
    <property type="entry name" value="ACT_dom"/>
</dbReference>
<proteinExistence type="inferred from homology"/>
<dbReference type="GO" id="GO:0015969">
    <property type="term" value="P:guanosine tetraphosphate metabolic process"/>
    <property type="evidence" value="ECO:0007669"/>
    <property type="project" value="InterPro"/>
</dbReference>
<name>A0A1F7RMZ5_9BACT</name>
<dbReference type="InterPro" id="IPR012675">
    <property type="entry name" value="Beta-grasp_dom_sf"/>
</dbReference>
<protein>
    <submittedName>
        <fullName evidence="4">GTP pyrophosphokinase</fullName>
    </submittedName>
</protein>
<dbReference type="Gene3D" id="3.10.20.30">
    <property type="match status" value="1"/>
</dbReference>
<evidence type="ECO:0000313" key="4">
    <source>
        <dbReference type="EMBL" id="OGL42821.1"/>
    </source>
</evidence>
<dbReference type="Pfam" id="PF02824">
    <property type="entry name" value="TGS"/>
    <property type="match status" value="1"/>
</dbReference>
<dbReference type="Gene3D" id="3.30.460.10">
    <property type="entry name" value="Beta Polymerase, domain 2"/>
    <property type="match status" value="1"/>
</dbReference>
<feature type="non-terminal residue" evidence="4">
    <location>
        <position position="1"/>
    </location>
</feature>
<dbReference type="PROSITE" id="PS51880">
    <property type="entry name" value="TGS"/>
    <property type="match status" value="1"/>
</dbReference>
<dbReference type="InterPro" id="IPR043519">
    <property type="entry name" value="NT_sf"/>
</dbReference>
<dbReference type="InterPro" id="IPR004095">
    <property type="entry name" value="TGS"/>
</dbReference>
<dbReference type="InterPro" id="IPR045600">
    <property type="entry name" value="RelA/SpoT_AH_RIS"/>
</dbReference>
<dbReference type="InterPro" id="IPR045865">
    <property type="entry name" value="ACT-like_dom_sf"/>
</dbReference>
<dbReference type="Pfam" id="PF04607">
    <property type="entry name" value="RelA_SpoT"/>
    <property type="match status" value="1"/>
</dbReference>
<dbReference type="CDD" id="cd05399">
    <property type="entry name" value="NT_Rel-Spo_like"/>
    <property type="match status" value="1"/>
</dbReference>
<dbReference type="PANTHER" id="PTHR21262">
    <property type="entry name" value="GUANOSINE-3',5'-BIS DIPHOSPHATE 3'-PYROPHOSPHOHYDROLASE"/>
    <property type="match status" value="1"/>
</dbReference>
<dbReference type="Pfam" id="PF19296">
    <property type="entry name" value="RelA_AH_RIS"/>
    <property type="match status" value="1"/>
</dbReference>
<dbReference type="InterPro" id="IPR033655">
    <property type="entry name" value="TGS_RelA/SpoT"/>
</dbReference>
<dbReference type="Pfam" id="PF13291">
    <property type="entry name" value="ACT_4"/>
    <property type="match status" value="1"/>
</dbReference>
<comment type="similarity">
    <text evidence="1">Belongs to the relA/spoT family.</text>
</comment>
<dbReference type="GO" id="GO:0016301">
    <property type="term" value="F:kinase activity"/>
    <property type="evidence" value="ECO:0007669"/>
    <property type="project" value="UniProtKB-KW"/>
</dbReference>
<dbReference type="SUPFAM" id="SSF81271">
    <property type="entry name" value="TGS-like"/>
    <property type="match status" value="1"/>
</dbReference>
<keyword evidence="4" id="KW-0418">Kinase</keyword>
<dbReference type="Gene3D" id="3.30.70.260">
    <property type="match status" value="1"/>
</dbReference>
<organism evidence="4 5">
    <name type="scientific">Candidatus Schekmanbacteria bacterium RBG_16_38_10</name>
    <dbReference type="NCBI Taxonomy" id="1817879"/>
    <lineage>
        <taxon>Bacteria</taxon>
        <taxon>Candidatus Schekmaniibacteriota</taxon>
    </lineage>
</organism>
<evidence type="ECO:0000256" key="1">
    <source>
        <dbReference type="RuleBase" id="RU003847"/>
    </source>
</evidence>
<sequence length="537" mass="61833">LEDLALRFLNSQVYYEIAKKISKKINEREKYVDEVRGIILSHLKEADLDVEVEGRPKHFNSIYQKMIKQNISFDEVYDLHGFRIITKSVSDCYATLGIIHSIWTPVPGRFKDYIAMPKANMYQSLHTTVIGPSGQRIEIQIRTNEMHKIAEEGIAAHWVYKEKGQIDNIQSEKFNWLRQLIDWQGDMKDPMEFMEGIKMDLFPQEVYVFTPKGDVKSLPKGSTPVDFGYCIHTDVGHRCVGARVNGKMVPLREILKSGDTVDIITSQVKHPSKDWLKFVVTPRAKSKIKQFVKDEEARESLKLGMEICEREFKKYNLNPSKLFRSQEFIRAYETLGFHKSEHLFTAIGYGRLAPFQIVSKFLSKEDLKRQEEKKESRLRNALKRVMGRKEEGIKIKDLDNILIRFAKCCNPVPGDEIRGFITRGRGITVHTRGCAFISKVEIDPQRRIDVEWDLAKETKRPVRITIVSTNKKGILAKVTSVIASNNINITSAQINTNEDKKATMDFVLEVGNVKQLNKTIRDLRELKEITLVERVGG</sequence>
<dbReference type="CDD" id="cd01668">
    <property type="entry name" value="TGS_RSH"/>
    <property type="match status" value="1"/>
</dbReference>
<comment type="function">
    <text evidence="1">In eubacteria ppGpp (guanosine 3'-diphosphate 5'-diphosphate) is a mediator of the stringent response that coordinates a variety of cellular activities in response to changes in nutritional abundance.</text>
</comment>
<dbReference type="GO" id="GO:0005886">
    <property type="term" value="C:plasma membrane"/>
    <property type="evidence" value="ECO:0007669"/>
    <property type="project" value="TreeGrafter"/>
</dbReference>
<dbReference type="FunFam" id="3.10.20.30:FF:000002">
    <property type="entry name" value="GTP pyrophosphokinase (RelA/SpoT)"/>
    <property type="match status" value="1"/>
</dbReference>
<dbReference type="InterPro" id="IPR012676">
    <property type="entry name" value="TGS-like"/>
</dbReference>
<gene>
    <name evidence="4" type="ORF">A2W05_05780</name>
</gene>
<dbReference type="Proteomes" id="UP000178797">
    <property type="component" value="Unassembled WGS sequence"/>
</dbReference>